<dbReference type="Pfam" id="PF11951">
    <property type="entry name" value="Fungal_trans_2"/>
    <property type="match status" value="1"/>
</dbReference>
<dbReference type="SMART" id="SM00066">
    <property type="entry name" value="GAL4"/>
    <property type="match status" value="1"/>
</dbReference>
<keyword evidence="10" id="KW-1185">Reference proteome</keyword>
<dbReference type="EMBL" id="JAPEVB010000004">
    <property type="protein sequence ID" value="KAJ4388643.1"/>
    <property type="molecule type" value="Genomic_DNA"/>
</dbReference>
<evidence type="ECO:0000256" key="3">
    <source>
        <dbReference type="ARBA" id="ARBA00023015"/>
    </source>
</evidence>
<proteinExistence type="predicted"/>
<evidence type="ECO:0000256" key="1">
    <source>
        <dbReference type="ARBA" id="ARBA00004123"/>
    </source>
</evidence>
<dbReference type="Proteomes" id="UP001140453">
    <property type="component" value="Unassembled WGS sequence"/>
</dbReference>
<keyword evidence="2" id="KW-0862">Zinc</keyword>
<evidence type="ECO:0000256" key="2">
    <source>
        <dbReference type="ARBA" id="ARBA00022833"/>
    </source>
</evidence>
<keyword evidence="3" id="KW-0805">Transcription regulation</keyword>
<dbReference type="PANTHER" id="PTHR37534:SF2">
    <property type="entry name" value="N-ACETYLTRANSFERASE DOMAIN-CONTAINING PROTEIN"/>
    <property type="match status" value="1"/>
</dbReference>
<dbReference type="GO" id="GO:0000981">
    <property type="term" value="F:DNA-binding transcription factor activity, RNA polymerase II-specific"/>
    <property type="evidence" value="ECO:0007669"/>
    <property type="project" value="InterPro"/>
</dbReference>
<dbReference type="PROSITE" id="PS00463">
    <property type="entry name" value="ZN2_CY6_FUNGAL_1"/>
    <property type="match status" value="1"/>
</dbReference>
<evidence type="ECO:0000256" key="5">
    <source>
        <dbReference type="ARBA" id="ARBA00023163"/>
    </source>
</evidence>
<dbReference type="SUPFAM" id="SSF57701">
    <property type="entry name" value="Zn2/Cys6 DNA-binding domain"/>
    <property type="match status" value="1"/>
</dbReference>
<reference evidence="9" key="1">
    <citation type="submission" date="2022-10" db="EMBL/GenBank/DDBJ databases">
        <title>Tapping the CABI collections for fungal endophytes: first genome assemblies for Collariella, Neodidymelliopsis, Ascochyta clinopodiicola, Didymella pomorum, Didymosphaeria variabile, Neocosmospora piperis and Neocucurbitaria cava.</title>
        <authorList>
            <person name="Hill R."/>
        </authorList>
    </citation>
    <scope>NUCLEOTIDE SEQUENCE</scope>
    <source>
        <strain evidence="9">IMI 355082</strain>
    </source>
</reference>
<dbReference type="PANTHER" id="PTHR37534">
    <property type="entry name" value="TRANSCRIPTIONAL ACTIVATOR PROTEIN UGA3"/>
    <property type="match status" value="1"/>
</dbReference>
<feature type="region of interest" description="Disordered" evidence="7">
    <location>
        <begin position="574"/>
        <end position="597"/>
    </location>
</feature>
<name>A0A9W8YMN2_9PEZI</name>
<keyword evidence="4" id="KW-0238">DNA-binding</keyword>
<dbReference type="GO" id="GO:0000976">
    <property type="term" value="F:transcription cis-regulatory region binding"/>
    <property type="evidence" value="ECO:0007669"/>
    <property type="project" value="TreeGrafter"/>
</dbReference>
<protein>
    <recommendedName>
        <fullName evidence="8">Zn(2)-C6 fungal-type domain-containing protein</fullName>
    </recommendedName>
</protein>
<evidence type="ECO:0000256" key="7">
    <source>
        <dbReference type="SAM" id="MobiDB-lite"/>
    </source>
</evidence>
<accession>A0A9W8YMN2</accession>
<evidence type="ECO:0000313" key="10">
    <source>
        <dbReference type="Proteomes" id="UP001140453"/>
    </source>
</evidence>
<dbReference type="Pfam" id="PF00172">
    <property type="entry name" value="Zn_clus"/>
    <property type="match status" value="1"/>
</dbReference>
<feature type="domain" description="Zn(2)-C6 fungal-type" evidence="8">
    <location>
        <begin position="25"/>
        <end position="55"/>
    </location>
</feature>
<dbReference type="PROSITE" id="PS50048">
    <property type="entry name" value="ZN2_CY6_FUNGAL_2"/>
    <property type="match status" value="1"/>
</dbReference>
<dbReference type="GO" id="GO:0045944">
    <property type="term" value="P:positive regulation of transcription by RNA polymerase II"/>
    <property type="evidence" value="ECO:0007669"/>
    <property type="project" value="TreeGrafter"/>
</dbReference>
<dbReference type="GO" id="GO:0008270">
    <property type="term" value="F:zinc ion binding"/>
    <property type="evidence" value="ECO:0007669"/>
    <property type="project" value="InterPro"/>
</dbReference>
<dbReference type="InterPro" id="IPR021858">
    <property type="entry name" value="Fun_TF"/>
</dbReference>
<evidence type="ECO:0000259" key="8">
    <source>
        <dbReference type="PROSITE" id="PS50048"/>
    </source>
</evidence>
<comment type="subcellular location">
    <subcellularLocation>
        <location evidence="1">Nucleus</location>
    </subcellularLocation>
</comment>
<dbReference type="OrthoDB" id="4525710at2759"/>
<evidence type="ECO:0000256" key="6">
    <source>
        <dbReference type="ARBA" id="ARBA00023242"/>
    </source>
</evidence>
<dbReference type="CDD" id="cd00067">
    <property type="entry name" value="GAL4"/>
    <property type="match status" value="1"/>
</dbReference>
<dbReference type="InterPro" id="IPR001138">
    <property type="entry name" value="Zn2Cys6_DnaBD"/>
</dbReference>
<organism evidence="9 10">
    <name type="scientific">Gnomoniopsis smithogilvyi</name>
    <dbReference type="NCBI Taxonomy" id="1191159"/>
    <lineage>
        <taxon>Eukaryota</taxon>
        <taxon>Fungi</taxon>
        <taxon>Dikarya</taxon>
        <taxon>Ascomycota</taxon>
        <taxon>Pezizomycotina</taxon>
        <taxon>Sordariomycetes</taxon>
        <taxon>Sordariomycetidae</taxon>
        <taxon>Diaporthales</taxon>
        <taxon>Gnomoniaceae</taxon>
        <taxon>Gnomoniopsis</taxon>
    </lineage>
</organism>
<sequence>MPSPKTGSPKKSPTSRPANFIAPLGCQNCRDQHLKCDRVVPICGRCASNNKECTRGYKFRINNGPFSRKQKWIKIPRRLRFIDETCVASGELDECPIVEGFQDDWPDSHSDGSGTFQTAATIMTEATGSLPVQAYPTPPEASAMHARAHSPTDRFIPHDDHLVSPSRALPPFQSIAVPEVMPPLLPMVPSFEMETEDPEARALRSKLYRDEDAWPLQSKEEAMLFRHYIQNLSIWLDVCDLCQSFETVVPPRAGRCKVLLNAIFALSAKHLAHTTNYDPYASDRYHQECLTVLIPILAHEHHTLSDENLFAATIILRVWEEMEVKASGVDAHSYLLGIKAFVHHGTGGDGSRYMMPGSLSGAAFWVGLRQEIYSAVMNQEPVRINLVHSLVDRGLLPTDDFSWANRAVVHCADVLNFCFGDGTQGAMGRAGGIEWWGELEEYNRRWTESLPSSFTPIYQRESEREKGEVFPEIWYQSACHALGVQHHLLAELFLVSFDPKLPRMGAQRKEATKRINERIQTVVKKVCGIGLCNRYTPPSMFTACMAIAAFGDQFQDRQDQEACLDILKRTEKDHARPTEAVQQQMMKSWDMSDEVRS</sequence>
<evidence type="ECO:0000256" key="4">
    <source>
        <dbReference type="ARBA" id="ARBA00023125"/>
    </source>
</evidence>
<keyword evidence="5" id="KW-0804">Transcription</keyword>
<comment type="caution">
    <text evidence="9">The sequence shown here is derived from an EMBL/GenBank/DDBJ whole genome shotgun (WGS) entry which is preliminary data.</text>
</comment>
<evidence type="ECO:0000313" key="9">
    <source>
        <dbReference type="EMBL" id="KAJ4388643.1"/>
    </source>
</evidence>
<dbReference type="AlphaFoldDB" id="A0A9W8YMN2"/>
<dbReference type="GO" id="GO:0005634">
    <property type="term" value="C:nucleus"/>
    <property type="evidence" value="ECO:0007669"/>
    <property type="project" value="UniProtKB-SubCell"/>
</dbReference>
<gene>
    <name evidence="9" type="ORF">N0V93_006102</name>
</gene>
<dbReference type="Gene3D" id="4.10.240.10">
    <property type="entry name" value="Zn(2)-C6 fungal-type DNA-binding domain"/>
    <property type="match status" value="1"/>
</dbReference>
<dbReference type="InterPro" id="IPR036864">
    <property type="entry name" value="Zn2-C6_fun-type_DNA-bd_sf"/>
</dbReference>
<keyword evidence="6" id="KW-0539">Nucleus</keyword>